<dbReference type="InterPro" id="IPR050416">
    <property type="entry name" value="FAD-linked_Oxidoreductase"/>
</dbReference>
<dbReference type="PANTHER" id="PTHR42973">
    <property type="entry name" value="BINDING OXIDOREDUCTASE, PUTATIVE (AFU_ORTHOLOGUE AFUA_1G17690)-RELATED"/>
    <property type="match status" value="1"/>
</dbReference>
<dbReference type="InterPro" id="IPR006094">
    <property type="entry name" value="Oxid_FAD_bind_N"/>
</dbReference>
<gene>
    <name evidence="7" type="ORF">B0T26DRAFT_740864</name>
</gene>
<dbReference type="InterPro" id="IPR000836">
    <property type="entry name" value="PRTase_dom"/>
</dbReference>
<dbReference type="EMBL" id="JAUIRO010000004">
    <property type="protein sequence ID" value="KAK0717490.1"/>
    <property type="molecule type" value="Genomic_DNA"/>
</dbReference>
<reference evidence="7" key="1">
    <citation type="submission" date="2023-06" db="EMBL/GenBank/DDBJ databases">
        <title>Genome-scale phylogeny and comparative genomics of the fungal order Sordariales.</title>
        <authorList>
            <consortium name="Lawrence Berkeley National Laboratory"/>
            <person name="Hensen N."/>
            <person name="Bonometti L."/>
            <person name="Westerberg I."/>
            <person name="Brannstrom I.O."/>
            <person name="Guillou S."/>
            <person name="Cros-Aarteil S."/>
            <person name="Calhoun S."/>
            <person name="Haridas S."/>
            <person name="Kuo A."/>
            <person name="Mondo S."/>
            <person name="Pangilinan J."/>
            <person name="Riley R."/>
            <person name="LaButti K."/>
            <person name="Andreopoulos B."/>
            <person name="Lipzen A."/>
            <person name="Chen C."/>
            <person name="Yanf M."/>
            <person name="Daum C."/>
            <person name="Ng V."/>
            <person name="Clum A."/>
            <person name="Steindorff A."/>
            <person name="Ohm R."/>
            <person name="Martin F."/>
            <person name="Silar P."/>
            <person name="Natvig D."/>
            <person name="Lalanne C."/>
            <person name="Gautier V."/>
            <person name="Ament-velasquez S.L."/>
            <person name="Kruys A."/>
            <person name="Hutchinson M.I."/>
            <person name="Powell A.J."/>
            <person name="Barry K."/>
            <person name="Miller A.N."/>
            <person name="Grigoriev I.V."/>
            <person name="Debuchy R."/>
            <person name="Gladieux P."/>
            <person name="Thoren M.H."/>
            <person name="Johannesson H."/>
        </authorList>
    </citation>
    <scope>NUCLEOTIDE SEQUENCE</scope>
    <source>
        <strain evidence="7">SMH2392-1A</strain>
    </source>
</reference>
<feature type="domain" description="FAD-binding PCMH-type" evidence="6">
    <location>
        <begin position="325"/>
        <end position="519"/>
    </location>
</feature>
<evidence type="ECO:0000313" key="8">
    <source>
        <dbReference type="Proteomes" id="UP001172101"/>
    </source>
</evidence>
<dbReference type="Proteomes" id="UP001172101">
    <property type="component" value="Unassembled WGS sequence"/>
</dbReference>
<dbReference type="SUPFAM" id="SSF56176">
    <property type="entry name" value="FAD-binding/transporter-associated domain-like"/>
    <property type="match status" value="1"/>
</dbReference>
<dbReference type="SUPFAM" id="SSF53335">
    <property type="entry name" value="S-adenosyl-L-methionine-dependent methyltransferases"/>
    <property type="match status" value="1"/>
</dbReference>
<dbReference type="SUPFAM" id="SSF52540">
    <property type="entry name" value="P-loop containing nucleoside triphosphate hydrolases"/>
    <property type="match status" value="1"/>
</dbReference>
<dbReference type="Pfam" id="PF00156">
    <property type="entry name" value="Pribosyltran"/>
    <property type="match status" value="1"/>
</dbReference>
<dbReference type="Pfam" id="PF04275">
    <property type="entry name" value="P-mevalo_kinase"/>
    <property type="match status" value="1"/>
</dbReference>
<dbReference type="InterPro" id="IPR036318">
    <property type="entry name" value="FAD-bd_PCMH-like_sf"/>
</dbReference>
<evidence type="ECO:0000256" key="2">
    <source>
        <dbReference type="ARBA" id="ARBA00022630"/>
    </source>
</evidence>
<dbReference type="SUPFAM" id="SSF53271">
    <property type="entry name" value="PRTase-like"/>
    <property type="match status" value="1"/>
</dbReference>
<proteinExistence type="inferred from homology"/>
<dbReference type="AlphaFoldDB" id="A0AA40AKH0"/>
<dbReference type="Gene3D" id="3.30.465.10">
    <property type="match status" value="1"/>
</dbReference>
<dbReference type="GO" id="GO:0004631">
    <property type="term" value="F:phosphomevalonate kinase activity"/>
    <property type="evidence" value="ECO:0007669"/>
    <property type="project" value="InterPro"/>
</dbReference>
<keyword evidence="4" id="KW-0560">Oxidoreductase</keyword>
<evidence type="ECO:0000313" key="7">
    <source>
        <dbReference type="EMBL" id="KAK0717490.1"/>
    </source>
</evidence>
<dbReference type="RefSeq" id="XP_060296283.1">
    <property type="nucleotide sequence ID" value="XM_060443895.1"/>
</dbReference>
<dbReference type="PANTHER" id="PTHR42973:SF25">
    <property type="entry name" value="PHOSPHOMEVALONATE KINASE"/>
    <property type="match status" value="1"/>
</dbReference>
<dbReference type="InterPro" id="IPR029063">
    <property type="entry name" value="SAM-dependent_MTases_sf"/>
</dbReference>
<name>A0AA40AKH0_9PEZI</name>
<dbReference type="GeneID" id="85327165"/>
<keyword evidence="2" id="KW-0285">Flavoprotein</keyword>
<dbReference type="Gene3D" id="3.40.50.2020">
    <property type="match status" value="1"/>
</dbReference>
<evidence type="ECO:0000256" key="1">
    <source>
        <dbReference type="ARBA" id="ARBA00005466"/>
    </source>
</evidence>
<dbReference type="InterPro" id="IPR016169">
    <property type="entry name" value="FAD-bd_PCMH_sub2"/>
</dbReference>
<comment type="caution">
    <text evidence="7">The sequence shown here is derived from an EMBL/GenBank/DDBJ whole genome shotgun (WGS) entry which is preliminary data.</text>
</comment>
<keyword evidence="8" id="KW-1185">Reference proteome</keyword>
<dbReference type="InterPro" id="IPR029057">
    <property type="entry name" value="PRTase-like"/>
</dbReference>
<accession>A0AA40AKH0</accession>
<evidence type="ECO:0000259" key="6">
    <source>
        <dbReference type="PROSITE" id="PS51387"/>
    </source>
</evidence>
<protein>
    <submittedName>
        <fullName evidence="7">Phosphoribosyl transferase domain protein</fullName>
    </submittedName>
</protein>
<dbReference type="GO" id="GO:0006695">
    <property type="term" value="P:cholesterol biosynthetic process"/>
    <property type="evidence" value="ECO:0007669"/>
    <property type="project" value="InterPro"/>
</dbReference>
<dbReference type="Gene3D" id="3.40.50.300">
    <property type="entry name" value="P-loop containing nucleotide triphosphate hydrolases"/>
    <property type="match status" value="1"/>
</dbReference>
<dbReference type="GO" id="GO:0016491">
    <property type="term" value="F:oxidoreductase activity"/>
    <property type="evidence" value="ECO:0007669"/>
    <property type="project" value="UniProtKB-KW"/>
</dbReference>
<dbReference type="Gene3D" id="3.40.50.150">
    <property type="entry name" value="Vaccinia Virus protein VP39"/>
    <property type="match status" value="1"/>
</dbReference>
<dbReference type="Pfam" id="PF01565">
    <property type="entry name" value="FAD_binding_4"/>
    <property type="match status" value="1"/>
</dbReference>
<dbReference type="Gene3D" id="3.40.462.20">
    <property type="match status" value="1"/>
</dbReference>
<evidence type="ECO:0000256" key="3">
    <source>
        <dbReference type="ARBA" id="ARBA00022827"/>
    </source>
</evidence>
<dbReference type="PROSITE" id="PS51387">
    <property type="entry name" value="FAD_PCMH"/>
    <property type="match status" value="1"/>
</dbReference>
<dbReference type="GO" id="GO:0071949">
    <property type="term" value="F:FAD binding"/>
    <property type="evidence" value="ECO:0007669"/>
    <property type="project" value="InterPro"/>
</dbReference>
<organism evidence="7 8">
    <name type="scientific">Lasiosphaeria miniovina</name>
    <dbReference type="NCBI Taxonomy" id="1954250"/>
    <lineage>
        <taxon>Eukaryota</taxon>
        <taxon>Fungi</taxon>
        <taxon>Dikarya</taxon>
        <taxon>Ascomycota</taxon>
        <taxon>Pezizomycotina</taxon>
        <taxon>Sordariomycetes</taxon>
        <taxon>Sordariomycetidae</taxon>
        <taxon>Sordariales</taxon>
        <taxon>Lasiosphaeriaceae</taxon>
        <taxon>Lasiosphaeria</taxon>
    </lineage>
</organism>
<dbReference type="CDD" id="cd06223">
    <property type="entry name" value="PRTases_typeI"/>
    <property type="match status" value="1"/>
</dbReference>
<evidence type="ECO:0000256" key="4">
    <source>
        <dbReference type="ARBA" id="ARBA00023002"/>
    </source>
</evidence>
<dbReference type="InterPro" id="IPR027417">
    <property type="entry name" value="P-loop_NTPase"/>
</dbReference>
<keyword evidence="3" id="KW-0274">FAD</keyword>
<keyword evidence="7" id="KW-0808">Transferase</keyword>
<comment type="similarity">
    <text evidence="1">Belongs to the oxygen-dependent FAD-linked oxidoreductase family.</text>
</comment>
<evidence type="ECO:0000256" key="5">
    <source>
        <dbReference type="SAM" id="MobiDB-lite"/>
    </source>
</evidence>
<dbReference type="InterPro" id="IPR005919">
    <property type="entry name" value="Pmev_kin_anim"/>
</dbReference>
<sequence length="1184" mass="126618">MATLDSLKQALKKRAMATATASSPHQPFSNSQYSAGFDILTQGSGRATYQDFIVPRLSEVLAPLFDSRSHISVLEIGPGPWSVLGSLPDRLRRKIRKYSAFEPNGLFATQLEEWLGPHVIAPEAEAPLPCLGSAPKIHRVPFVARDTKDSDGSGAVTTTDADRGDGDEKFDAVLFCHSMYGMKPKHAFIRSALDMLVERDNGLVVVFHRRGLDHRLDGLVCHRAASFPAGTVSVANKDEALDRFAAFIAGFNVSDETIRAEWRNVCRALGGRVRREDDAHPDDHVVFSAPEAMAAFTRHATVLPELTVNLPLADRGRTVKNHEARLNRAAAIVRPTEVRHVQECVRWALEHGVGLTVLGGGHSGHCLWPNVVAVDMGAFDDVCVLAATAGGQQSDSDYCGPLILAGAGCKTGDVVGKAMAAGLTVPLGARPSVGAGVWLQGGIGHLARMYGLACDCIVGAVVVSVASGEVLCVGCVPSEHRPAGAVSLGLEESHLLWAIKGAATNFGIVVSVTFRAYAAQTYSVRDWVIPLSYGLELRQKLASFGKLAARDLPRTCSADAYLYGNNDRLCLGVTMFDTSPTARANSGIPAPAPTPAPNPVSEMLGPHASLETVDGVGVFECDMYMSGMHGGHGGGKTSSFKRCLFLKDIGEAPMADILVAAVESRPTALCYLHLLQGGGAISDVAADSTAFGCRDWDFACVITGVWPRDQDGSNAALATVCWVYEVATQLLPLSSGVYGADLGPDPRDAPLAVGAFGPNIPRLSRLKPRFDPRGVLAYAFPLSRPPDPKLIVLVTGESGAGKDHCADIWAAVLAQKGLLARVVSISEATKREYAAATGADLDRLLRSRAYKEQHRAALTAFFQDQVKQRPRLPEEHFLEVVHGAADVDVLLITGMRDDAPVASFAHLVPESRLFDVCVEASQETRRVRRLHRDSGDHGHGGGNGMEQNKPPDSIFLTYRPDLIFHNDVTGNEAAVQEFAERHLLSFFHEDLRRLASVVRNIPGFPREDMDFRHVLGIAQQPGGLALCTSLLKSQFAGTWAEVDVVACCEAGGFLFASALAAIVDIPLALIRAASKLPSPTFSVSKTPSHISSFAPPRGDAKEERIEMERDVIPKGASVLVVDDVLATGRTLCAVLRLLGEAGVGAENVCVMVVAEFPVHRGRDLLRCGGFGRVNVQSLLQFGGA</sequence>
<dbReference type="InterPro" id="IPR016166">
    <property type="entry name" value="FAD-bd_PCMH"/>
</dbReference>
<dbReference type="GO" id="GO:0005737">
    <property type="term" value="C:cytoplasm"/>
    <property type="evidence" value="ECO:0007669"/>
    <property type="project" value="InterPro"/>
</dbReference>
<feature type="region of interest" description="Disordered" evidence="5">
    <location>
        <begin position="930"/>
        <end position="951"/>
    </location>
</feature>